<proteinExistence type="predicted"/>
<evidence type="ECO:0000313" key="1">
    <source>
        <dbReference type="EMBL" id="MEE2058816.1"/>
    </source>
</evidence>
<gene>
    <name evidence="1" type="ORF">Q7514_14940</name>
</gene>
<comment type="caution">
    <text evidence="1">The sequence shown here is derived from an EMBL/GenBank/DDBJ whole genome shotgun (WGS) entry which is preliminary data.</text>
</comment>
<evidence type="ECO:0000313" key="2">
    <source>
        <dbReference type="Proteomes" id="UP001336020"/>
    </source>
</evidence>
<dbReference type="EMBL" id="JAUTXY010000006">
    <property type="protein sequence ID" value="MEE2058816.1"/>
    <property type="molecule type" value="Genomic_DNA"/>
</dbReference>
<sequence length="122" mass="13645">MISAHHEQSAWIGGNGAMRAVDFRPPFGYLVPTGQLVHDAALDEDVEVLTKAFLNIATERRLLRPCQYVLVRQVGPRRWFDIVDWFGDLNEALDHADRRGQPTVFDCEAGAEVPSAWSRVAG</sequence>
<reference evidence="1 2" key="1">
    <citation type="submission" date="2023-07" db="EMBL/GenBank/DDBJ databases">
        <authorList>
            <person name="Girao M."/>
            <person name="Carvalho M.F."/>
        </authorList>
    </citation>
    <scope>NUCLEOTIDE SEQUENCE [LARGE SCALE GENOMIC DNA]</scope>
    <source>
        <strain evidence="1 2">YIM65754</strain>
    </source>
</reference>
<protein>
    <submittedName>
        <fullName evidence="1">Uncharacterized protein</fullName>
    </submittedName>
</protein>
<dbReference type="Proteomes" id="UP001336020">
    <property type="component" value="Unassembled WGS sequence"/>
</dbReference>
<accession>A0ABU7LBA0</accession>
<keyword evidence="2" id="KW-1185">Reference proteome</keyword>
<organism evidence="1 2">
    <name type="scientific">Rhodococcus artemisiae</name>
    <dbReference type="NCBI Taxonomy" id="714159"/>
    <lineage>
        <taxon>Bacteria</taxon>
        <taxon>Bacillati</taxon>
        <taxon>Actinomycetota</taxon>
        <taxon>Actinomycetes</taxon>
        <taxon>Mycobacteriales</taxon>
        <taxon>Nocardiaceae</taxon>
        <taxon>Rhodococcus</taxon>
    </lineage>
</organism>
<name>A0ABU7LBA0_9NOCA</name>
<dbReference type="RefSeq" id="WP_330134060.1">
    <property type="nucleotide sequence ID" value="NZ_JAUTXY010000006.1"/>
</dbReference>